<keyword evidence="2" id="KW-1185">Reference proteome</keyword>
<proteinExistence type="predicted"/>
<dbReference type="Proteomes" id="UP001243276">
    <property type="component" value="Segment"/>
</dbReference>
<reference evidence="1" key="1">
    <citation type="submission" date="2023-03" db="EMBL/GenBank/DDBJ databases">
        <authorList>
            <person name="Adamson A.J."/>
            <person name="Baker B.A."/>
            <person name="Galadyk N."/>
            <person name="Joshi D.H."/>
            <person name="Kistler H.E."/>
            <person name="Roberts S.M."/>
            <person name="Saint K.A."/>
            <person name="Sunnen C.N."/>
            <person name="Garlena R.A."/>
            <person name="Russell D.A."/>
            <person name="Pope W.H."/>
            <person name="Jacobs-Sera D."/>
            <person name="Hatfull G.F."/>
        </authorList>
    </citation>
    <scope>NUCLEOTIDE SEQUENCE</scope>
</reference>
<dbReference type="RefSeq" id="YP_010842798.1">
    <property type="nucleotide sequence ID" value="NC_079146.1"/>
</dbReference>
<gene>
    <name evidence="1" type="primary">8</name>
</gene>
<organism evidence="1 2">
    <name type="scientific">Gordonia phage Commandaria</name>
    <dbReference type="NCBI Taxonomy" id="3038364"/>
    <lineage>
        <taxon>Viruses</taxon>
        <taxon>Duplodnaviria</taxon>
        <taxon>Heunggongvirae</taxon>
        <taxon>Uroviricota</taxon>
        <taxon>Caudoviricetes</taxon>
        <taxon>Zierdtviridae</taxon>
        <taxon>Emilbogenvirinae</taxon>
        <taxon>Commandariavirus</taxon>
        <taxon>Commandariavirus commandaria</taxon>
    </lineage>
</organism>
<evidence type="ECO:0000313" key="2">
    <source>
        <dbReference type="Proteomes" id="UP001243276"/>
    </source>
</evidence>
<protein>
    <submittedName>
        <fullName evidence="1">HicA-like toxin</fullName>
    </submittedName>
</protein>
<dbReference type="KEGG" id="vg:80560561"/>
<sequence length="82" mass="9271">MIPRTQPGSKNASRHLNGGNKYYNELARKIDRAGGEIRWPTGKGHPRVFFRGQFITTLAITSSDIRSNRNVLSRCRRAGMKV</sequence>
<dbReference type="GeneID" id="80560561"/>
<evidence type="ECO:0000313" key="1">
    <source>
        <dbReference type="EMBL" id="WGH20791.1"/>
    </source>
</evidence>
<dbReference type="EMBL" id="OQ709208">
    <property type="protein sequence ID" value="WGH20791.1"/>
    <property type="molecule type" value="Genomic_DNA"/>
</dbReference>
<accession>A0AAF0GG79</accession>
<name>A0AAF0GG79_9CAUD</name>